<evidence type="ECO:0000313" key="8">
    <source>
        <dbReference type="EMBL" id="AIJ33817.1"/>
    </source>
</evidence>
<dbReference type="InterPro" id="IPR038657">
    <property type="entry name" value="Ribosomal_bL19_sf"/>
</dbReference>
<dbReference type="eggNOG" id="COG0335">
    <property type="taxonomic scope" value="Bacteria"/>
</dbReference>
<dbReference type="Proteomes" id="UP000028780">
    <property type="component" value="Chromosome"/>
</dbReference>
<evidence type="ECO:0000256" key="4">
    <source>
        <dbReference type="ARBA" id="ARBA00023274"/>
    </source>
</evidence>
<evidence type="ECO:0000313" key="10">
    <source>
        <dbReference type="Proteomes" id="UP000028780"/>
    </source>
</evidence>
<dbReference type="PANTHER" id="PTHR15680:SF9">
    <property type="entry name" value="LARGE RIBOSOMAL SUBUNIT PROTEIN BL19M"/>
    <property type="match status" value="1"/>
</dbReference>
<comment type="similarity">
    <text evidence="2 6 7">Belongs to the bacterial ribosomal protein bL19 family.</text>
</comment>
<keyword evidence="4 6" id="KW-0687">Ribonucleoprotein</keyword>
<dbReference type="PANTHER" id="PTHR15680">
    <property type="entry name" value="RIBOSOMAL PROTEIN L19"/>
    <property type="match status" value="1"/>
</dbReference>
<sequence length="115" mass="13126">MSNGIIDLVDAGQLRDDIPDFRPGDTLDVHVKVIEGSVTRTQVFTGFVVRRQGGGIRETFTVRKVSFGIDVERTFPVHSPNIEKIEVVRKGDVRRAKLYYMRDLRGKAARIKERR</sequence>
<evidence type="ECO:0000256" key="7">
    <source>
        <dbReference type="RuleBase" id="RU000559"/>
    </source>
</evidence>
<name>A0A076NSA3_9CORY</name>
<evidence type="ECO:0000256" key="6">
    <source>
        <dbReference type="HAMAP-Rule" id="MF_00402"/>
    </source>
</evidence>
<dbReference type="FunFam" id="2.30.30.790:FF:000001">
    <property type="entry name" value="50S ribosomal protein L19"/>
    <property type="match status" value="1"/>
</dbReference>
<dbReference type="KEGG" id="cii:CIMIT_07780"/>
<dbReference type="SUPFAM" id="SSF50104">
    <property type="entry name" value="Translation proteins SH3-like domain"/>
    <property type="match status" value="1"/>
</dbReference>
<dbReference type="HAMAP" id="MF_00402">
    <property type="entry name" value="Ribosomal_bL19"/>
    <property type="match status" value="1"/>
</dbReference>
<dbReference type="HOGENOM" id="CLU_103507_2_2_11"/>
<protein>
    <recommendedName>
        <fullName evidence="5 6">Large ribosomal subunit protein bL19</fullName>
    </recommendedName>
</protein>
<dbReference type="InterPro" id="IPR008991">
    <property type="entry name" value="Translation_prot_SH3-like_sf"/>
</dbReference>
<dbReference type="Gene3D" id="2.30.30.790">
    <property type="match status" value="1"/>
</dbReference>
<dbReference type="GO" id="GO:0022625">
    <property type="term" value="C:cytosolic large ribosomal subunit"/>
    <property type="evidence" value="ECO:0007669"/>
    <property type="project" value="TreeGrafter"/>
</dbReference>
<organism evidence="8 10">
    <name type="scientific">Corynebacterium imitans</name>
    <dbReference type="NCBI Taxonomy" id="156978"/>
    <lineage>
        <taxon>Bacteria</taxon>
        <taxon>Bacillati</taxon>
        <taxon>Actinomycetota</taxon>
        <taxon>Actinomycetes</taxon>
        <taxon>Mycobacteriales</taxon>
        <taxon>Corynebacteriaceae</taxon>
        <taxon>Corynebacterium</taxon>
    </lineage>
</organism>
<dbReference type="Pfam" id="PF01245">
    <property type="entry name" value="Ribosomal_L19"/>
    <property type="match status" value="1"/>
</dbReference>
<keyword evidence="3 6" id="KW-0689">Ribosomal protein</keyword>
<evidence type="ECO:0000256" key="3">
    <source>
        <dbReference type="ARBA" id="ARBA00022980"/>
    </source>
</evidence>
<dbReference type="AlphaFoldDB" id="A0A076NSA3"/>
<dbReference type="STRING" id="156978.CIMIT_07780"/>
<dbReference type="InterPro" id="IPR001857">
    <property type="entry name" value="Ribosomal_bL19"/>
</dbReference>
<dbReference type="GO" id="GO:0006412">
    <property type="term" value="P:translation"/>
    <property type="evidence" value="ECO:0007669"/>
    <property type="project" value="UniProtKB-UniRule"/>
</dbReference>
<reference evidence="9 11" key="2">
    <citation type="submission" date="2017-06" db="EMBL/GenBank/DDBJ databases">
        <authorList>
            <consortium name="Pathogen Informatics"/>
        </authorList>
    </citation>
    <scope>NUCLEOTIDE SEQUENCE [LARGE SCALE GENOMIC DNA]</scope>
    <source>
        <strain evidence="9 11">NCTC13015</strain>
    </source>
</reference>
<dbReference type="PROSITE" id="PS01015">
    <property type="entry name" value="RIBOSOMAL_L19"/>
    <property type="match status" value="1"/>
</dbReference>
<dbReference type="NCBIfam" id="TIGR01024">
    <property type="entry name" value="rplS_bact"/>
    <property type="match status" value="1"/>
</dbReference>
<dbReference type="OrthoDB" id="9803541at2"/>
<evidence type="ECO:0000256" key="1">
    <source>
        <dbReference type="ARBA" id="ARBA00002349"/>
    </source>
</evidence>
<evidence type="ECO:0000256" key="2">
    <source>
        <dbReference type="ARBA" id="ARBA00005781"/>
    </source>
</evidence>
<dbReference type="PRINTS" id="PR00061">
    <property type="entry name" value="RIBOSOMALL19"/>
</dbReference>
<dbReference type="Proteomes" id="UP000215374">
    <property type="component" value="Chromosome 1"/>
</dbReference>
<proteinExistence type="inferred from homology"/>
<dbReference type="PIRSF" id="PIRSF002191">
    <property type="entry name" value="Ribosomal_L19"/>
    <property type="match status" value="1"/>
</dbReference>
<gene>
    <name evidence="6 9" type="primary">rplS</name>
    <name evidence="8" type="ORF">CIMIT_07780</name>
    <name evidence="9" type="ORF">SAMEA4535761_01616</name>
</gene>
<dbReference type="EMBL" id="CP009211">
    <property type="protein sequence ID" value="AIJ33817.1"/>
    <property type="molecule type" value="Genomic_DNA"/>
</dbReference>
<evidence type="ECO:0000256" key="5">
    <source>
        <dbReference type="ARBA" id="ARBA00035171"/>
    </source>
</evidence>
<dbReference type="GO" id="GO:0003735">
    <property type="term" value="F:structural constituent of ribosome"/>
    <property type="evidence" value="ECO:0007669"/>
    <property type="project" value="InterPro"/>
</dbReference>
<dbReference type="RefSeq" id="WP_038591270.1">
    <property type="nucleotide sequence ID" value="NZ_CP009211.1"/>
</dbReference>
<dbReference type="EMBL" id="LT906467">
    <property type="protein sequence ID" value="SNV76008.1"/>
    <property type="molecule type" value="Genomic_DNA"/>
</dbReference>
<evidence type="ECO:0000313" key="9">
    <source>
        <dbReference type="EMBL" id="SNV76008.1"/>
    </source>
</evidence>
<keyword evidence="10" id="KW-1185">Reference proteome</keyword>
<dbReference type="InterPro" id="IPR018257">
    <property type="entry name" value="Ribosomal_bL19_CS"/>
</dbReference>
<accession>A0A076NSA3</accession>
<reference evidence="8 10" key="1">
    <citation type="submission" date="2014-08" db="EMBL/GenBank/DDBJ databases">
        <title>Complete genome sequence of Corynebacterium imitans DSM 44264, isolated from a five-month-old boy with suspected pharyngeal diphtheria.</title>
        <authorList>
            <person name="Mollmann S."/>
            <person name="Albersmeier A."/>
            <person name="Ruckert C."/>
            <person name="Tauch A."/>
        </authorList>
    </citation>
    <scope>NUCLEOTIDE SEQUENCE [LARGE SCALE GENOMIC DNA]</scope>
    <source>
        <strain evidence="8 10">DSM 44264</strain>
    </source>
</reference>
<evidence type="ECO:0000313" key="11">
    <source>
        <dbReference type="Proteomes" id="UP000215374"/>
    </source>
</evidence>
<comment type="function">
    <text evidence="1 6 7">This protein is located at the 30S-50S ribosomal subunit interface and may play a role in the structure and function of the aminoacyl-tRNA binding site.</text>
</comment>